<evidence type="ECO:0000313" key="12">
    <source>
        <dbReference type="EMBL" id="OGY65451.1"/>
    </source>
</evidence>
<proteinExistence type="inferred from homology"/>
<dbReference type="PROSITE" id="PS01234">
    <property type="entry name" value="GATB"/>
    <property type="match status" value="1"/>
</dbReference>
<comment type="subunit">
    <text evidence="2 10">Heterotrimer of A, B and C subunits.</text>
</comment>
<dbReference type="InterPro" id="IPR023168">
    <property type="entry name" value="GatB_Yqey_C_2"/>
</dbReference>
<dbReference type="Proteomes" id="UP000178517">
    <property type="component" value="Unassembled WGS sequence"/>
</dbReference>
<dbReference type="InterPro" id="IPR014746">
    <property type="entry name" value="Gln_synth/guanido_kin_cat_dom"/>
</dbReference>
<dbReference type="NCBIfam" id="TIGR00133">
    <property type="entry name" value="gatB"/>
    <property type="match status" value="1"/>
</dbReference>
<evidence type="ECO:0000256" key="3">
    <source>
        <dbReference type="ARBA" id="ARBA00022598"/>
    </source>
</evidence>
<feature type="domain" description="Asn/Gln amidotransferase" evidence="11">
    <location>
        <begin position="318"/>
        <end position="470"/>
    </location>
</feature>
<dbReference type="SUPFAM" id="SSF89095">
    <property type="entry name" value="GatB/YqeY motif"/>
    <property type="match status" value="1"/>
</dbReference>
<evidence type="ECO:0000259" key="11">
    <source>
        <dbReference type="SMART" id="SM00845"/>
    </source>
</evidence>
<keyword evidence="6 10" id="KW-0648">Protein biosynthesis</keyword>
<dbReference type="InterPro" id="IPR017959">
    <property type="entry name" value="Asn/Gln-tRNA_amidoTrfase_suB/E"/>
</dbReference>
<reference evidence="12 13" key="1">
    <citation type="journal article" date="2016" name="Nat. Commun.">
        <title>Thousands of microbial genomes shed light on interconnected biogeochemical processes in an aquifer system.</title>
        <authorList>
            <person name="Anantharaman K."/>
            <person name="Brown C.T."/>
            <person name="Hug L.A."/>
            <person name="Sharon I."/>
            <person name="Castelle C.J."/>
            <person name="Probst A.J."/>
            <person name="Thomas B.C."/>
            <person name="Singh A."/>
            <person name="Wilkins M.J."/>
            <person name="Karaoz U."/>
            <person name="Brodie E.L."/>
            <person name="Williams K.H."/>
            <person name="Hubbard S.S."/>
            <person name="Banfield J.F."/>
        </authorList>
    </citation>
    <scope>NUCLEOTIDE SEQUENCE [LARGE SCALE GENOMIC DNA]</scope>
</reference>
<evidence type="ECO:0000256" key="4">
    <source>
        <dbReference type="ARBA" id="ARBA00022741"/>
    </source>
</evidence>
<dbReference type="HAMAP" id="MF_00121">
    <property type="entry name" value="GatB"/>
    <property type="match status" value="1"/>
</dbReference>
<comment type="function">
    <text evidence="7 10">Allows the formation of correctly charged Asn-tRNA(Asn) or Gln-tRNA(Gln) through the transamidation of misacylated Asp-tRNA(Asn) or Glu-tRNA(Gln) in organisms which lack either or both of asparaginyl-tRNA or glutaminyl-tRNA synthetases. The reaction takes place in the presence of glutamine and ATP through an activated phospho-Asp-tRNA(Asn) or phospho-Glu-tRNA(Gln).</text>
</comment>
<dbReference type="SMART" id="SM00845">
    <property type="entry name" value="GatB_Yqey"/>
    <property type="match status" value="1"/>
</dbReference>
<dbReference type="Pfam" id="PF02934">
    <property type="entry name" value="GatB_N"/>
    <property type="match status" value="1"/>
</dbReference>
<evidence type="ECO:0000313" key="13">
    <source>
        <dbReference type="Proteomes" id="UP000178517"/>
    </source>
</evidence>
<evidence type="ECO:0000256" key="5">
    <source>
        <dbReference type="ARBA" id="ARBA00022840"/>
    </source>
</evidence>
<keyword evidence="3 10" id="KW-0436">Ligase</keyword>
<dbReference type="Gene3D" id="1.10.10.410">
    <property type="match status" value="1"/>
</dbReference>
<dbReference type="InterPro" id="IPR006075">
    <property type="entry name" value="Asn/Gln-tRNA_Trfase_suB/E_cat"/>
</dbReference>
<dbReference type="Pfam" id="PF02637">
    <property type="entry name" value="GatB_Yqey"/>
    <property type="match status" value="1"/>
</dbReference>
<comment type="similarity">
    <text evidence="1 10">Belongs to the GatB/GatE family. GatB subfamily.</text>
</comment>
<dbReference type="GO" id="GO:0006412">
    <property type="term" value="P:translation"/>
    <property type="evidence" value="ECO:0007669"/>
    <property type="project" value="UniProtKB-UniRule"/>
</dbReference>
<evidence type="ECO:0000256" key="9">
    <source>
        <dbReference type="ARBA" id="ARBA00047913"/>
    </source>
</evidence>
<evidence type="ECO:0000256" key="6">
    <source>
        <dbReference type="ARBA" id="ARBA00022917"/>
    </source>
</evidence>
<evidence type="ECO:0000256" key="10">
    <source>
        <dbReference type="HAMAP-Rule" id="MF_00121"/>
    </source>
</evidence>
<evidence type="ECO:0000256" key="1">
    <source>
        <dbReference type="ARBA" id="ARBA00005306"/>
    </source>
</evidence>
<dbReference type="GO" id="GO:0050567">
    <property type="term" value="F:glutaminyl-tRNA synthase (glutamine-hydrolyzing) activity"/>
    <property type="evidence" value="ECO:0007669"/>
    <property type="project" value="UniProtKB-UniRule"/>
</dbReference>
<dbReference type="EC" id="6.3.5.-" evidence="10"/>
<dbReference type="SUPFAM" id="SSF55931">
    <property type="entry name" value="Glutamine synthetase/guanido kinase"/>
    <property type="match status" value="1"/>
</dbReference>
<dbReference type="Gene3D" id="1.10.150.380">
    <property type="entry name" value="GatB domain, N-terminal subdomain"/>
    <property type="match status" value="1"/>
</dbReference>
<dbReference type="STRING" id="1798406.A3A04_00185"/>
<comment type="caution">
    <text evidence="12">The sequence shown here is derived from an EMBL/GenBank/DDBJ whole genome shotgun (WGS) entry which is preliminary data.</text>
</comment>
<dbReference type="AlphaFoldDB" id="A0A1G1ZLN1"/>
<sequence length="470" mass="53673">MRYIPTIGIEVHVELKTKTKMFCGCFNNPHETRPNTAVCPVCTGHPGTLPTINKEAVNAVIQFGYAIKGIINENSHFDRKSYFYPDLPKGYQISQYEYPLVSLGVVRGVHITRVHLEEDTGKIMHEKEAAFIDFNRAGRPLMELVTEPELHSAEDARKFGEELQLILRYLGISEADMEKGQMRVEANISIAEEGSKKLGTKVEVKNLNSFKAVFDSINYEVRRQEEVLSRREQVTQETRGWNEKKGETMVQRTKESAHDYRYFPEPDLPPLRLNKEELEALKQSVPELPEEKRKRLTREYMLSSEKTEVLISNRFLADYFEKVVSEYAAMDKANIELVFNYLTSDLRGIMLKEDFEFNDLKFEPEDFAHLMVFVAEGRVSSRGAKDILKKMFETGLDPEAILVNEGLLQVSNEDELISVVERVIAANPSAVLDYKKGKGNVLQFLVGRAMAELKGKGNPQALLEIIKKRL</sequence>
<comment type="catalytic activity">
    <reaction evidence="9 10">
        <text>L-glutamyl-tRNA(Gln) + L-glutamine + ATP + H2O = L-glutaminyl-tRNA(Gln) + L-glutamate + ADP + phosphate + H(+)</text>
        <dbReference type="Rhea" id="RHEA:17521"/>
        <dbReference type="Rhea" id="RHEA-COMP:9681"/>
        <dbReference type="Rhea" id="RHEA-COMP:9684"/>
        <dbReference type="ChEBI" id="CHEBI:15377"/>
        <dbReference type="ChEBI" id="CHEBI:15378"/>
        <dbReference type="ChEBI" id="CHEBI:29985"/>
        <dbReference type="ChEBI" id="CHEBI:30616"/>
        <dbReference type="ChEBI" id="CHEBI:43474"/>
        <dbReference type="ChEBI" id="CHEBI:58359"/>
        <dbReference type="ChEBI" id="CHEBI:78520"/>
        <dbReference type="ChEBI" id="CHEBI:78521"/>
        <dbReference type="ChEBI" id="CHEBI:456216"/>
    </reaction>
</comment>
<comment type="catalytic activity">
    <reaction evidence="8 10">
        <text>L-aspartyl-tRNA(Asn) + L-glutamine + ATP + H2O = L-asparaginyl-tRNA(Asn) + L-glutamate + ADP + phosphate + 2 H(+)</text>
        <dbReference type="Rhea" id="RHEA:14513"/>
        <dbReference type="Rhea" id="RHEA-COMP:9674"/>
        <dbReference type="Rhea" id="RHEA-COMP:9677"/>
        <dbReference type="ChEBI" id="CHEBI:15377"/>
        <dbReference type="ChEBI" id="CHEBI:15378"/>
        <dbReference type="ChEBI" id="CHEBI:29985"/>
        <dbReference type="ChEBI" id="CHEBI:30616"/>
        <dbReference type="ChEBI" id="CHEBI:43474"/>
        <dbReference type="ChEBI" id="CHEBI:58359"/>
        <dbReference type="ChEBI" id="CHEBI:78515"/>
        <dbReference type="ChEBI" id="CHEBI:78516"/>
        <dbReference type="ChEBI" id="CHEBI:456216"/>
    </reaction>
</comment>
<protein>
    <recommendedName>
        <fullName evidence="10">Aspartyl/glutamyl-tRNA(Asn/Gln) amidotransferase subunit B</fullName>
        <shortName evidence="10">Asp/Glu-ADT subunit B</shortName>
        <ecNumber evidence="10">6.3.5.-</ecNumber>
    </recommendedName>
</protein>
<dbReference type="InterPro" id="IPR042114">
    <property type="entry name" value="GatB_C_1"/>
</dbReference>
<dbReference type="InterPro" id="IPR003789">
    <property type="entry name" value="Asn/Gln_tRNA_amidoTrase-B-like"/>
</dbReference>
<name>A0A1G1ZLN1_9BACT</name>
<keyword evidence="4 10" id="KW-0547">Nucleotide-binding</keyword>
<dbReference type="InterPro" id="IPR018027">
    <property type="entry name" value="Asn/Gln_amidotransferase"/>
</dbReference>
<dbReference type="NCBIfam" id="NF004014">
    <property type="entry name" value="PRK05477.1-4"/>
    <property type="match status" value="1"/>
</dbReference>
<evidence type="ECO:0000256" key="7">
    <source>
        <dbReference type="ARBA" id="ARBA00024799"/>
    </source>
</evidence>
<dbReference type="InterPro" id="IPR017958">
    <property type="entry name" value="Gln-tRNA_amidoTrfase_suB_CS"/>
</dbReference>
<organism evidence="12 13">
    <name type="scientific">Candidatus Harrisonbacteria bacterium RIFCSPLOWO2_01_FULL_40_28</name>
    <dbReference type="NCBI Taxonomy" id="1798406"/>
    <lineage>
        <taxon>Bacteria</taxon>
        <taxon>Candidatus Harrisoniibacteriota</taxon>
    </lineage>
</organism>
<gene>
    <name evidence="10" type="primary">gatB</name>
    <name evidence="12" type="ORF">A3A04_00185</name>
</gene>
<dbReference type="PANTHER" id="PTHR11659">
    <property type="entry name" value="GLUTAMYL-TRNA GLN AMIDOTRANSFERASE SUBUNIT B MITOCHONDRIAL AND PROKARYOTIC PET112-RELATED"/>
    <property type="match status" value="1"/>
</dbReference>
<dbReference type="GO" id="GO:0005524">
    <property type="term" value="F:ATP binding"/>
    <property type="evidence" value="ECO:0007669"/>
    <property type="project" value="UniProtKB-KW"/>
</dbReference>
<dbReference type="InterPro" id="IPR004413">
    <property type="entry name" value="GatB"/>
</dbReference>
<accession>A0A1G1ZLN1</accession>
<dbReference type="EMBL" id="MHJI01000016">
    <property type="protein sequence ID" value="OGY65451.1"/>
    <property type="molecule type" value="Genomic_DNA"/>
</dbReference>
<dbReference type="NCBIfam" id="NF004012">
    <property type="entry name" value="PRK05477.1-2"/>
    <property type="match status" value="1"/>
</dbReference>
<dbReference type="GO" id="GO:0050566">
    <property type="term" value="F:asparaginyl-tRNA synthase (glutamine-hydrolyzing) activity"/>
    <property type="evidence" value="ECO:0007669"/>
    <property type="project" value="RHEA"/>
</dbReference>
<evidence type="ECO:0000256" key="2">
    <source>
        <dbReference type="ARBA" id="ARBA00011123"/>
    </source>
</evidence>
<evidence type="ECO:0000256" key="8">
    <source>
        <dbReference type="ARBA" id="ARBA00047380"/>
    </source>
</evidence>
<keyword evidence="5 10" id="KW-0067">ATP-binding</keyword>